<dbReference type="AlphaFoldDB" id="A0A7X0DD45"/>
<protein>
    <submittedName>
        <fullName evidence="2">Diguanylate cyclase (GGDEF)-like protein</fullName>
    </submittedName>
</protein>
<accession>A0A7X0DD45</accession>
<dbReference type="InterPro" id="IPR043128">
    <property type="entry name" value="Rev_trsase/Diguanyl_cyclase"/>
</dbReference>
<dbReference type="Pfam" id="PF00990">
    <property type="entry name" value="GGDEF"/>
    <property type="match status" value="1"/>
</dbReference>
<dbReference type="PANTHER" id="PTHR46663">
    <property type="entry name" value="DIGUANYLATE CYCLASE DGCT-RELATED"/>
    <property type="match status" value="1"/>
</dbReference>
<dbReference type="FunFam" id="3.30.70.270:FF:000001">
    <property type="entry name" value="Diguanylate cyclase domain protein"/>
    <property type="match status" value="1"/>
</dbReference>
<dbReference type="InterPro" id="IPR052163">
    <property type="entry name" value="DGC-Regulatory_Protein"/>
</dbReference>
<dbReference type="PROSITE" id="PS50887">
    <property type="entry name" value="GGDEF"/>
    <property type="match status" value="1"/>
</dbReference>
<dbReference type="Proteomes" id="UP000535501">
    <property type="component" value="Unassembled WGS sequence"/>
</dbReference>
<sequence>METTLTEELPLESRRLTAVRSLLDLHFGPTPELAATAELAQGVFSVLRAGVHILDESWLRIAAQAGLEIAECASDMSICTRVVQKRDLIIIPDLRAHPELRLMPYVTDGPKLRFYAGVPLELEPGLIVGTFCLLHDEVKTLTDESVETLQRFAVVAEALLRLQRANCMLKISEDNLSEAAMRDPLTRFYNRLALEKIVDANLHAKNGESELLGVLYLDMDGFKAINDTYGHRAGDVTLHEIADRIRQIVRGSDMVVRMGGDEFAIFMPDLGSRDRLKRVAERLLAQFQEPITLDGKAVYAGASIGGIVAEKGDVDRNTLLTAVDAAMYEAKARGRNCFVERTL</sequence>
<dbReference type="NCBIfam" id="TIGR00254">
    <property type="entry name" value="GGDEF"/>
    <property type="match status" value="1"/>
</dbReference>
<evidence type="ECO:0000313" key="3">
    <source>
        <dbReference type="Proteomes" id="UP000535501"/>
    </source>
</evidence>
<dbReference type="EMBL" id="JACHEJ010000005">
    <property type="protein sequence ID" value="MBB6180558.1"/>
    <property type="molecule type" value="Genomic_DNA"/>
</dbReference>
<keyword evidence="3" id="KW-1185">Reference proteome</keyword>
<dbReference type="SUPFAM" id="SSF55073">
    <property type="entry name" value="Nucleotide cyclase"/>
    <property type="match status" value="1"/>
</dbReference>
<dbReference type="SMART" id="SM00065">
    <property type="entry name" value="GAF"/>
    <property type="match status" value="1"/>
</dbReference>
<dbReference type="InterPro" id="IPR003018">
    <property type="entry name" value="GAF"/>
</dbReference>
<comment type="caution">
    <text evidence="2">The sequence shown here is derived from an EMBL/GenBank/DDBJ whole genome shotgun (WGS) entry which is preliminary data.</text>
</comment>
<evidence type="ECO:0000313" key="2">
    <source>
        <dbReference type="EMBL" id="MBB6180558.1"/>
    </source>
</evidence>
<proteinExistence type="predicted"/>
<dbReference type="CDD" id="cd01949">
    <property type="entry name" value="GGDEF"/>
    <property type="match status" value="1"/>
</dbReference>
<dbReference type="RefSeq" id="WP_077548601.1">
    <property type="nucleotide sequence ID" value="NZ_JACHEJ010000005.1"/>
</dbReference>
<dbReference type="InterPro" id="IPR029787">
    <property type="entry name" value="Nucleotide_cyclase"/>
</dbReference>
<dbReference type="GO" id="GO:0003824">
    <property type="term" value="F:catalytic activity"/>
    <property type="evidence" value="ECO:0007669"/>
    <property type="project" value="UniProtKB-ARBA"/>
</dbReference>
<dbReference type="PANTHER" id="PTHR46663:SF2">
    <property type="entry name" value="GGDEF DOMAIN-CONTAINING PROTEIN"/>
    <property type="match status" value="1"/>
</dbReference>
<dbReference type="InterPro" id="IPR000160">
    <property type="entry name" value="GGDEF_dom"/>
</dbReference>
<reference evidence="2 3" key="1">
    <citation type="submission" date="2020-08" db="EMBL/GenBank/DDBJ databases">
        <title>Genomic Encyclopedia of Type Strains, Phase IV (KMG-IV): sequencing the most valuable type-strain genomes for metagenomic binning, comparative biology and taxonomic classification.</title>
        <authorList>
            <person name="Goeker M."/>
        </authorList>
    </citation>
    <scope>NUCLEOTIDE SEQUENCE [LARGE SCALE GENOMIC DNA]</scope>
    <source>
        <strain evidence="2 3">DSM 102134</strain>
    </source>
</reference>
<dbReference type="Gene3D" id="3.30.70.270">
    <property type="match status" value="1"/>
</dbReference>
<dbReference type="Gene3D" id="3.30.450.40">
    <property type="match status" value="1"/>
</dbReference>
<gene>
    <name evidence="2" type="ORF">HNQ75_002537</name>
</gene>
<evidence type="ECO:0000259" key="1">
    <source>
        <dbReference type="PROSITE" id="PS50887"/>
    </source>
</evidence>
<organism evidence="2 3">
    <name type="scientific">Pseudorhizobium flavum</name>
    <dbReference type="NCBI Taxonomy" id="1335061"/>
    <lineage>
        <taxon>Bacteria</taxon>
        <taxon>Pseudomonadati</taxon>
        <taxon>Pseudomonadota</taxon>
        <taxon>Alphaproteobacteria</taxon>
        <taxon>Hyphomicrobiales</taxon>
        <taxon>Rhizobiaceae</taxon>
        <taxon>Rhizobium/Agrobacterium group</taxon>
        <taxon>Pseudorhizobium</taxon>
    </lineage>
</organism>
<name>A0A7X0DD45_9HYPH</name>
<dbReference type="InterPro" id="IPR029016">
    <property type="entry name" value="GAF-like_dom_sf"/>
</dbReference>
<dbReference type="SUPFAM" id="SSF55781">
    <property type="entry name" value="GAF domain-like"/>
    <property type="match status" value="1"/>
</dbReference>
<dbReference type="SMART" id="SM00267">
    <property type="entry name" value="GGDEF"/>
    <property type="match status" value="1"/>
</dbReference>
<feature type="domain" description="GGDEF" evidence="1">
    <location>
        <begin position="210"/>
        <end position="343"/>
    </location>
</feature>